<dbReference type="Proteomes" id="UP001472866">
    <property type="component" value="Chromosome 16"/>
</dbReference>
<comment type="catalytic activity">
    <reaction evidence="1">
        <text>O-phospho-L-seryl-[protein] + H2O = L-seryl-[protein] + phosphate</text>
        <dbReference type="Rhea" id="RHEA:20629"/>
        <dbReference type="Rhea" id="RHEA-COMP:9863"/>
        <dbReference type="Rhea" id="RHEA-COMP:11604"/>
        <dbReference type="ChEBI" id="CHEBI:15377"/>
        <dbReference type="ChEBI" id="CHEBI:29999"/>
        <dbReference type="ChEBI" id="CHEBI:43474"/>
        <dbReference type="ChEBI" id="CHEBI:83421"/>
        <dbReference type="EC" id="3.1.3.16"/>
    </reaction>
</comment>
<dbReference type="SMART" id="SM00332">
    <property type="entry name" value="PP2Cc"/>
    <property type="match status" value="1"/>
</dbReference>
<accession>A0AAX4PKG2</accession>
<keyword evidence="1" id="KW-0378">Hydrolase</keyword>
<evidence type="ECO:0000256" key="1">
    <source>
        <dbReference type="RuleBase" id="RU366020"/>
    </source>
</evidence>
<feature type="domain" description="PPM-type phosphatase" evidence="3">
    <location>
        <begin position="66"/>
        <end position="326"/>
    </location>
</feature>
<dbReference type="Gene3D" id="3.60.40.10">
    <property type="entry name" value="PPM-type phosphatase domain"/>
    <property type="match status" value="1"/>
</dbReference>
<dbReference type="EC" id="3.1.3.16" evidence="1"/>
<dbReference type="InterPro" id="IPR036457">
    <property type="entry name" value="PPM-type-like_dom_sf"/>
</dbReference>
<keyword evidence="5" id="KW-1185">Reference proteome</keyword>
<dbReference type="AlphaFoldDB" id="A0AAX4PKG2"/>
<keyword evidence="1" id="KW-0460">Magnesium</keyword>
<comment type="catalytic activity">
    <reaction evidence="1">
        <text>O-phospho-L-threonyl-[protein] + H2O = L-threonyl-[protein] + phosphate</text>
        <dbReference type="Rhea" id="RHEA:47004"/>
        <dbReference type="Rhea" id="RHEA-COMP:11060"/>
        <dbReference type="Rhea" id="RHEA-COMP:11605"/>
        <dbReference type="ChEBI" id="CHEBI:15377"/>
        <dbReference type="ChEBI" id="CHEBI:30013"/>
        <dbReference type="ChEBI" id="CHEBI:43474"/>
        <dbReference type="ChEBI" id="CHEBI:61977"/>
        <dbReference type="EC" id="3.1.3.16"/>
    </reaction>
</comment>
<keyword evidence="1" id="KW-0904">Protein phosphatase</keyword>
<feature type="compositionally biased region" description="Low complexity" evidence="2">
    <location>
        <begin position="48"/>
        <end position="65"/>
    </location>
</feature>
<sequence length="329" mass="35339">MVVVVQAQRGARGQKSWSGRRSSEYRPGKGWGVPQSRRRAAEKKKKTPPTTTTTTTSPAPSSAPPECAACVIPHPMKAAKGGEDSHFIGPRGSRLTVGVADGVSGWAADGVDPALYARELSKHGKDASWLWGDPFEVMDYAHSRSESLGSSTFTVATIEGLSLRYSNVGDSGVKVFRRGSVVEESEVQEHYFNCPKQLANPKKVKECDTPDVADGSDFRLQSGDVVVLATDGVFDNMFPKDIGRIVSKKSRTAEELAQRIAAKASENANNPKYLSPFAKEAWALESKEAPVASGLNNFFSAIGVAKEENPYAGGKLDDITVVVVKIPLL</sequence>
<proteinExistence type="inferred from homology"/>
<evidence type="ECO:0000313" key="5">
    <source>
        <dbReference type="Proteomes" id="UP001472866"/>
    </source>
</evidence>
<dbReference type="PROSITE" id="PS51746">
    <property type="entry name" value="PPM_2"/>
    <property type="match status" value="1"/>
</dbReference>
<organism evidence="4 5">
    <name type="scientific">Chloropicon roscoffensis</name>
    <dbReference type="NCBI Taxonomy" id="1461544"/>
    <lineage>
        <taxon>Eukaryota</taxon>
        <taxon>Viridiplantae</taxon>
        <taxon>Chlorophyta</taxon>
        <taxon>Chloropicophyceae</taxon>
        <taxon>Chloropicales</taxon>
        <taxon>Chloropicaceae</taxon>
        <taxon>Chloropicon</taxon>
    </lineage>
</organism>
<evidence type="ECO:0000313" key="4">
    <source>
        <dbReference type="EMBL" id="WZN66839.1"/>
    </source>
</evidence>
<dbReference type="InterPro" id="IPR001932">
    <property type="entry name" value="PPM-type_phosphatase-like_dom"/>
</dbReference>
<dbReference type="GO" id="GO:0046872">
    <property type="term" value="F:metal ion binding"/>
    <property type="evidence" value="ECO:0007669"/>
    <property type="project" value="UniProtKB-UniRule"/>
</dbReference>
<dbReference type="PANTHER" id="PTHR12320:SF1">
    <property type="entry name" value="PROTEIN PHOSPHATASE PTC7 HOMOLOG"/>
    <property type="match status" value="1"/>
</dbReference>
<name>A0AAX4PKG2_9CHLO</name>
<comment type="cofactor">
    <cofactor evidence="1">
        <name>Mn(2+)</name>
        <dbReference type="ChEBI" id="CHEBI:29035"/>
    </cofactor>
</comment>
<feature type="compositionally biased region" description="Basic residues" evidence="2">
    <location>
        <begin position="36"/>
        <end position="47"/>
    </location>
</feature>
<evidence type="ECO:0000259" key="3">
    <source>
        <dbReference type="PROSITE" id="PS51746"/>
    </source>
</evidence>
<dbReference type="GO" id="GO:0004722">
    <property type="term" value="F:protein serine/threonine phosphatase activity"/>
    <property type="evidence" value="ECO:0007669"/>
    <property type="project" value="UniProtKB-EC"/>
</dbReference>
<evidence type="ECO:0000256" key="2">
    <source>
        <dbReference type="SAM" id="MobiDB-lite"/>
    </source>
</evidence>
<dbReference type="PANTHER" id="PTHR12320">
    <property type="entry name" value="PROTEIN PHOSPHATASE 2C"/>
    <property type="match status" value="1"/>
</dbReference>
<reference evidence="4 5" key="1">
    <citation type="submission" date="2024-03" db="EMBL/GenBank/DDBJ databases">
        <title>Complete genome sequence of the green alga Chloropicon roscoffensis RCC1871.</title>
        <authorList>
            <person name="Lemieux C."/>
            <person name="Pombert J.-F."/>
            <person name="Otis C."/>
            <person name="Turmel M."/>
        </authorList>
    </citation>
    <scope>NUCLEOTIDE SEQUENCE [LARGE SCALE GENOMIC DNA]</scope>
    <source>
        <strain evidence="4 5">RCC1871</strain>
    </source>
</reference>
<keyword evidence="1" id="KW-0464">Manganese</keyword>
<feature type="region of interest" description="Disordered" evidence="2">
    <location>
        <begin position="1"/>
        <end position="65"/>
    </location>
</feature>
<dbReference type="SUPFAM" id="SSF81606">
    <property type="entry name" value="PP2C-like"/>
    <property type="match status" value="1"/>
</dbReference>
<comment type="cofactor">
    <cofactor evidence="1">
        <name>Mg(2+)</name>
        <dbReference type="ChEBI" id="CHEBI:18420"/>
    </cofactor>
</comment>
<gene>
    <name evidence="4" type="ORF">HKI87_16g84100</name>
</gene>
<comment type="similarity">
    <text evidence="1">Belongs to the PP2C family.</text>
</comment>
<dbReference type="SMART" id="SM00331">
    <property type="entry name" value="PP2C_SIG"/>
    <property type="match status" value="1"/>
</dbReference>
<dbReference type="EMBL" id="CP151516">
    <property type="protein sequence ID" value="WZN66839.1"/>
    <property type="molecule type" value="Genomic_DNA"/>
</dbReference>
<protein>
    <recommendedName>
        <fullName evidence="1">Protein phosphatase</fullName>
        <ecNumber evidence="1">3.1.3.16</ecNumber>
    </recommendedName>
</protein>
<keyword evidence="1" id="KW-0479">Metal-binding</keyword>
<dbReference type="InterPro" id="IPR039123">
    <property type="entry name" value="PPTC7"/>
</dbReference>